<accession>A0A921F6N0</accession>
<name>A0A921F6N0_9LACO</name>
<reference evidence="2" key="1">
    <citation type="journal article" date="2021" name="PeerJ">
        <title>Extensive microbial diversity within the chicken gut microbiome revealed by metagenomics and culture.</title>
        <authorList>
            <person name="Gilroy R."/>
            <person name="Ravi A."/>
            <person name="Getino M."/>
            <person name="Pursley I."/>
            <person name="Horton D.L."/>
            <person name="Alikhan N.F."/>
            <person name="Baker D."/>
            <person name="Gharbi K."/>
            <person name="Hall N."/>
            <person name="Watson M."/>
            <person name="Adriaenssens E.M."/>
            <person name="Foster-Nyarko E."/>
            <person name="Jarju S."/>
            <person name="Secka A."/>
            <person name="Antonio M."/>
            <person name="Oren A."/>
            <person name="Chaudhuri R.R."/>
            <person name="La Ragione R."/>
            <person name="Hildebrand F."/>
            <person name="Pallen M.J."/>
        </authorList>
    </citation>
    <scope>NUCLEOTIDE SEQUENCE</scope>
    <source>
        <strain evidence="2">CHK174-6876</strain>
    </source>
</reference>
<sequence length="60" mass="7142">MFMRVINIMIAGMSYAVLVLGVLTMFYLLLTWAWKLEKSLLDKLFLQRAFIKFVAKKNRR</sequence>
<dbReference type="EMBL" id="DYXG01000018">
    <property type="protein sequence ID" value="HJE96335.1"/>
    <property type="molecule type" value="Genomic_DNA"/>
</dbReference>
<organism evidence="2 3">
    <name type="scientific">Ligilactobacillus acidipiscis</name>
    <dbReference type="NCBI Taxonomy" id="89059"/>
    <lineage>
        <taxon>Bacteria</taxon>
        <taxon>Bacillati</taxon>
        <taxon>Bacillota</taxon>
        <taxon>Bacilli</taxon>
        <taxon>Lactobacillales</taxon>
        <taxon>Lactobacillaceae</taxon>
        <taxon>Ligilactobacillus</taxon>
    </lineage>
</organism>
<keyword evidence="1" id="KW-0472">Membrane</keyword>
<evidence type="ECO:0000313" key="2">
    <source>
        <dbReference type="EMBL" id="HJE96335.1"/>
    </source>
</evidence>
<keyword evidence="1" id="KW-1133">Transmembrane helix</keyword>
<proteinExistence type="predicted"/>
<reference evidence="2" key="2">
    <citation type="submission" date="2021-09" db="EMBL/GenBank/DDBJ databases">
        <authorList>
            <person name="Gilroy R."/>
        </authorList>
    </citation>
    <scope>NUCLEOTIDE SEQUENCE</scope>
    <source>
        <strain evidence="2">CHK174-6876</strain>
    </source>
</reference>
<evidence type="ECO:0000313" key="3">
    <source>
        <dbReference type="Proteomes" id="UP000707535"/>
    </source>
</evidence>
<dbReference type="Proteomes" id="UP000707535">
    <property type="component" value="Unassembled WGS sequence"/>
</dbReference>
<feature type="transmembrane region" description="Helical" evidence="1">
    <location>
        <begin position="12"/>
        <end position="34"/>
    </location>
</feature>
<evidence type="ECO:0000256" key="1">
    <source>
        <dbReference type="SAM" id="Phobius"/>
    </source>
</evidence>
<comment type="caution">
    <text evidence="2">The sequence shown here is derived from an EMBL/GenBank/DDBJ whole genome shotgun (WGS) entry which is preliminary data.</text>
</comment>
<keyword evidence="1" id="KW-0812">Transmembrane</keyword>
<dbReference type="AlphaFoldDB" id="A0A921F6N0"/>
<protein>
    <submittedName>
        <fullName evidence="2">Uncharacterized protein</fullName>
    </submittedName>
</protein>
<gene>
    <name evidence="2" type="ORF">K8V00_01825</name>
</gene>